<protein>
    <submittedName>
        <fullName evidence="1">Uncharacterized protein</fullName>
    </submittedName>
</protein>
<accession>A0A9P8I576</accession>
<gene>
    <name evidence="1" type="ORF">GP486_008078</name>
</gene>
<evidence type="ECO:0000313" key="1">
    <source>
        <dbReference type="EMBL" id="KAH0548205.1"/>
    </source>
</evidence>
<dbReference type="Proteomes" id="UP000750711">
    <property type="component" value="Unassembled WGS sequence"/>
</dbReference>
<evidence type="ECO:0000313" key="2">
    <source>
        <dbReference type="Proteomes" id="UP000750711"/>
    </source>
</evidence>
<organism evidence="1 2">
    <name type="scientific">Trichoglossum hirsutum</name>
    <dbReference type="NCBI Taxonomy" id="265104"/>
    <lineage>
        <taxon>Eukaryota</taxon>
        <taxon>Fungi</taxon>
        <taxon>Dikarya</taxon>
        <taxon>Ascomycota</taxon>
        <taxon>Pezizomycotina</taxon>
        <taxon>Geoglossomycetes</taxon>
        <taxon>Geoglossales</taxon>
        <taxon>Geoglossaceae</taxon>
        <taxon>Trichoglossum</taxon>
    </lineage>
</organism>
<dbReference type="EMBL" id="JAGHQM010002737">
    <property type="protein sequence ID" value="KAH0548205.1"/>
    <property type="molecule type" value="Genomic_DNA"/>
</dbReference>
<dbReference type="AlphaFoldDB" id="A0A9P8I576"/>
<proteinExistence type="predicted"/>
<reference evidence="1" key="1">
    <citation type="submission" date="2021-03" db="EMBL/GenBank/DDBJ databases">
        <title>Comparative genomics and phylogenomic investigation of the class Geoglossomycetes provide insights into ecological specialization and systematics.</title>
        <authorList>
            <person name="Melie T."/>
            <person name="Pirro S."/>
            <person name="Miller A.N."/>
            <person name="Quandt A."/>
        </authorList>
    </citation>
    <scope>NUCLEOTIDE SEQUENCE</scope>
    <source>
        <strain evidence="1">CAQ_001_2017</strain>
    </source>
</reference>
<keyword evidence="2" id="KW-1185">Reference proteome</keyword>
<name>A0A9P8I576_9PEZI</name>
<comment type="caution">
    <text evidence="1">The sequence shown here is derived from an EMBL/GenBank/DDBJ whole genome shotgun (WGS) entry which is preliminary data.</text>
</comment>
<sequence>MTGIEFSYKYELVGGKTVYYISVNGSPYSGPYQTTKVIPAHDWIAKNTKFQGQLPLLQVQTNWWYQVVQPGSMTMWVSLKDDISVAQALGKLAQADKQGHLPITPEKRQANLKNLDKLVPGLSPGSGGLPLPVFPSQFFMTCTMTAVNAPDPMSTEVLYDWTAKLQRTRMFTFDQQSAVDAVLTTDPSFASGHVPGTTYLIQRYPDGTYKCDPPIPKIGPPPPDWAASDNAVIVATITDNPQLSPNMTTRIFHCPFDNTTQSQFWIWYSNQYSNDTPVVFMQTLPPAGVGTNLALADYQRQQTTPLIDLVSYSVPPTCKHK</sequence>